<protein>
    <submittedName>
        <fullName evidence="1">Uncharacterized protein</fullName>
    </submittedName>
</protein>
<sequence length="108" mass="12288">MTPRYCYRINKNEKNSDCSYNSRHGSFNRTSSGGYKRRHFRPLDIWRKWTADSHRTGSTPKEQPLLLGALTSDLSRSQSQWENGEDAGCSTDQVGMDELCRVSSVGKP</sequence>
<proteinExistence type="predicted"/>
<keyword evidence="2" id="KW-1185">Reference proteome</keyword>
<evidence type="ECO:0000313" key="2">
    <source>
        <dbReference type="Proteomes" id="UP000499080"/>
    </source>
</evidence>
<dbReference type="AlphaFoldDB" id="A0A4Y2LGB0"/>
<gene>
    <name evidence="1" type="ORF">AVEN_239845_1</name>
</gene>
<name>A0A4Y2LGB0_ARAVE</name>
<reference evidence="1 2" key="1">
    <citation type="journal article" date="2019" name="Sci. Rep.">
        <title>Orb-weaving spider Araneus ventricosus genome elucidates the spidroin gene catalogue.</title>
        <authorList>
            <person name="Kono N."/>
            <person name="Nakamura H."/>
            <person name="Ohtoshi R."/>
            <person name="Moran D.A.P."/>
            <person name="Shinohara A."/>
            <person name="Yoshida Y."/>
            <person name="Fujiwara M."/>
            <person name="Mori M."/>
            <person name="Tomita M."/>
            <person name="Arakawa K."/>
        </authorList>
    </citation>
    <scope>NUCLEOTIDE SEQUENCE [LARGE SCALE GENOMIC DNA]</scope>
</reference>
<accession>A0A4Y2LGB0</accession>
<comment type="caution">
    <text evidence="1">The sequence shown here is derived from an EMBL/GenBank/DDBJ whole genome shotgun (WGS) entry which is preliminary data.</text>
</comment>
<dbReference type="Proteomes" id="UP000499080">
    <property type="component" value="Unassembled WGS sequence"/>
</dbReference>
<dbReference type="EMBL" id="BGPR01005674">
    <property type="protein sequence ID" value="GBN12367.1"/>
    <property type="molecule type" value="Genomic_DNA"/>
</dbReference>
<organism evidence="1 2">
    <name type="scientific">Araneus ventricosus</name>
    <name type="common">Orbweaver spider</name>
    <name type="synonym">Epeira ventricosa</name>
    <dbReference type="NCBI Taxonomy" id="182803"/>
    <lineage>
        <taxon>Eukaryota</taxon>
        <taxon>Metazoa</taxon>
        <taxon>Ecdysozoa</taxon>
        <taxon>Arthropoda</taxon>
        <taxon>Chelicerata</taxon>
        <taxon>Arachnida</taxon>
        <taxon>Araneae</taxon>
        <taxon>Araneomorphae</taxon>
        <taxon>Entelegynae</taxon>
        <taxon>Araneoidea</taxon>
        <taxon>Araneidae</taxon>
        <taxon>Araneus</taxon>
    </lineage>
</organism>
<evidence type="ECO:0000313" key="1">
    <source>
        <dbReference type="EMBL" id="GBN12367.1"/>
    </source>
</evidence>